<proteinExistence type="predicted"/>
<dbReference type="STRING" id="58117.SAMN05421833_120103"/>
<dbReference type="Pfam" id="PF13185">
    <property type="entry name" value="GAF_2"/>
    <property type="match status" value="1"/>
</dbReference>
<dbReference type="Gene3D" id="3.30.450.40">
    <property type="match status" value="1"/>
</dbReference>
<evidence type="ECO:0000313" key="3">
    <source>
        <dbReference type="Proteomes" id="UP000186096"/>
    </source>
</evidence>
<organism evidence="2 3">
    <name type="scientific">Microbispora rosea</name>
    <dbReference type="NCBI Taxonomy" id="58117"/>
    <lineage>
        <taxon>Bacteria</taxon>
        <taxon>Bacillati</taxon>
        <taxon>Actinomycetota</taxon>
        <taxon>Actinomycetes</taxon>
        <taxon>Streptosporangiales</taxon>
        <taxon>Streptosporangiaceae</taxon>
        <taxon>Microbispora</taxon>
    </lineage>
</organism>
<sequence length="157" mass="16373">MASDAPSVLENVLTGMAGLFGVDGAALMLLDGQDRLRAVGATDDDGLLLESAQESVGDGPAIESAASGGLVAIPDLHAARPMGFPHVAVHAPPVRAVLSVPLIEDRELIGVLDFYTRDGRVWDRTEAEAGSRLGELLVIVLQVLAEIRTDRAPSGQL</sequence>
<dbReference type="EMBL" id="FTNI01000020">
    <property type="protein sequence ID" value="SIR94797.1"/>
    <property type="molecule type" value="Genomic_DNA"/>
</dbReference>
<accession>A0A1N7F357</accession>
<evidence type="ECO:0000313" key="2">
    <source>
        <dbReference type="EMBL" id="SIR94797.1"/>
    </source>
</evidence>
<name>A0A1N7F357_9ACTN</name>
<evidence type="ECO:0000259" key="1">
    <source>
        <dbReference type="SMART" id="SM00065"/>
    </source>
</evidence>
<dbReference type="InterPro" id="IPR003018">
    <property type="entry name" value="GAF"/>
</dbReference>
<dbReference type="Proteomes" id="UP000186096">
    <property type="component" value="Unassembled WGS sequence"/>
</dbReference>
<dbReference type="SMART" id="SM00065">
    <property type="entry name" value="GAF"/>
    <property type="match status" value="1"/>
</dbReference>
<dbReference type="OrthoDB" id="3530064at2"/>
<feature type="domain" description="GAF" evidence="1">
    <location>
        <begin position="4"/>
        <end position="151"/>
    </location>
</feature>
<protein>
    <submittedName>
        <fullName evidence="2">GAF domain-containing protein</fullName>
    </submittedName>
</protein>
<gene>
    <name evidence="2" type="ORF">SAMN05421833_120103</name>
</gene>
<keyword evidence="3" id="KW-1185">Reference proteome</keyword>
<dbReference type="InterPro" id="IPR029016">
    <property type="entry name" value="GAF-like_dom_sf"/>
</dbReference>
<dbReference type="RefSeq" id="WP_076438691.1">
    <property type="nucleotide sequence ID" value="NZ_FTNI01000020.1"/>
</dbReference>
<dbReference type="SUPFAM" id="SSF55781">
    <property type="entry name" value="GAF domain-like"/>
    <property type="match status" value="1"/>
</dbReference>
<dbReference type="AlphaFoldDB" id="A0A1N7F357"/>
<reference evidence="3" key="1">
    <citation type="submission" date="2017-01" db="EMBL/GenBank/DDBJ databases">
        <authorList>
            <person name="Varghese N."/>
            <person name="Submissions S."/>
        </authorList>
    </citation>
    <scope>NUCLEOTIDE SEQUENCE [LARGE SCALE GENOMIC DNA]</scope>
    <source>
        <strain evidence="3">ATCC 12950</strain>
    </source>
</reference>